<dbReference type="InterPro" id="IPR016040">
    <property type="entry name" value="NAD(P)-bd_dom"/>
</dbReference>
<evidence type="ECO:0000313" key="2">
    <source>
        <dbReference type="EMBL" id="BBA35454.1"/>
    </source>
</evidence>
<protein>
    <submittedName>
        <fullName evidence="2">Putative NADH-flavin reductase</fullName>
    </submittedName>
</protein>
<evidence type="ECO:0000259" key="1">
    <source>
        <dbReference type="Pfam" id="PF13460"/>
    </source>
</evidence>
<name>A0A250KVB3_9GAMM</name>
<dbReference type="PANTHER" id="PTHR43355">
    <property type="entry name" value="FLAVIN REDUCTASE (NADPH)"/>
    <property type="match status" value="1"/>
</dbReference>
<dbReference type="PANTHER" id="PTHR43355:SF2">
    <property type="entry name" value="FLAVIN REDUCTASE (NADPH)"/>
    <property type="match status" value="1"/>
</dbReference>
<dbReference type="RefSeq" id="WP_119630729.1">
    <property type="nucleotide sequence ID" value="NZ_AP017928.1"/>
</dbReference>
<dbReference type="Proteomes" id="UP000266313">
    <property type="component" value="Chromosome"/>
</dbReference>
<keyword evidence="3" id="KW-1185">Reference proteome</keyword>
<dbReference type="Pfam" id="PF13460">
    <property type="entry name" value="NAD_binding_10"/>
    <property type="match status" value="1"/>
</dbReference>
<dbReference type="KEGG" id="mmai:sS8_3517"/>
<dbReference type="GO" id="GO:0042602">
    <property type="term" value="F:riboflavin reductase (NADPH) activity"/>
    <property type="evidence" value="ECO:0007669"/>
    <property type="project" value="TreeGrafter"/>
</dbReference>
<dbReference type="EMBL" id="AP017928">
    <property type="protein sequence ID" value="BBA35454.1"/>
    <property type="molecule type" value="Genomic_DNA"/>
</dbReference>
<proteinExistence type="predicted"/>
<dbReference type="InterPro" id="IPR051606">
    <property type="entry name" value="Polyketide_Oxido-like"/>
</dbReference>
<accession>A0A250KVB3</accession>
<reference evidence="2 3" key="1">
    <citation type="submission" date="2016-12" db="EMBL/GenBank/DDBJ databases">
        <title>Genome sequencing of Methylocaldum marinum.</title>
        <authorList>
            <person name="Takeuchi M."/>
            <person name="Kamagata Y."/>
            <person name="Hiraoka S."/>
            <person name="Oshima K."/>
            <person name="Hattori M."/>
            <person name="Iwasaki W."/>
        </authorList>
    </citation>
    <scope>NUCLEOTIDE SEQUENCE [LARGE SCALE GENOMIC DNA]</scope>
    <source>
        <strain evidence="2 3">S8</strain>
    </source>
</reference>
<organism evidence="2 3">
    <name type="scientific">Methylocaldum marinum</name>
    <dbReference type="NCBI Taxonomy" id="1432792"/>
    <lineage>
        <taxon>Bacteria</taxon>
        <taxon>Pseudomonadati</taxon>
        <taxon>Pseudomonadota</taxon>
        <taxon>Gammaproteobacteria</taxon>
        <taxon>Methylococcales</taxon>
        <taxon>Methylococcaceae</taxon>
        <taxon>Methylocaldum</taxon>
    </lineage>
</organism>
<dbReference type="GO" id="GO:0004074">
    <property type="term" value="F:biliverdin reductase [NAD(P)H] activity"/>
    <property type="evidence" value="ECO:0007669"/>
    <property type="project" value="TreeGrafter"/>
</dbReference>
<dbReference type="AlphaFoldDB" id="A0A250KVB3"/>
<dbReference type="OrthoDB" id="9803892at2"/>
<dbReference type="Gene3D" id="3.40.50.720">
    <property type="entry name" value="NAD(P)-binding Rossmann-like Domain"/>
    <property type="match status" value="1"/>
</dbReference>
<evidence type="ECO:0000313" key="3">
    <source>
        <dbReference type="Proteomes" id="UP000266313"/>
    </source>
</evidence>
<dbReference type="SUPFAM" id="SSF51735">
    <property type="entry name" value="NAD(P)-binding Rossmann-fold domains"/>
    <property type="match status" value="1"/>
</dbReference>
<sequence length="208" mass="22348">MKIAVLGVTGRTGRLVAQSALDRGYSVRGLARDPKKLDLRHERLALIEGDAHDPSAVRRLLEGSNAVVSALGPSGDAADVCNTATRLVLGTMQETGIRRYVVVSGAGIDFPGDRKKFGDKLVGKMIRFFQPATVADKEAELQVLLGEPGIDWILARPPRLVDGPAGGSVRVSTDRPRSAKISRQDLASFLLDQLDSEAYIRCAPFVSN</sequence>
<feature type="domain" description="NAD(P)-binding" evidence="1">
    <location>
        <begin position="7"/>
        <end position="196"/>
    </location>
</feature>
<dbReference type="InterPro" id="IPR036291">
    <property type="entry name" value="NAD(P)-bd_dom_sf"/>
</dbReference>
<gene>
    <name evidence="2" type="ORF">sS8_3517</name>
</gene>